<evidence type="ECO:0000313" key="2">
    <source>
        <dbReference type="EMBL" id="GLL04457.1"/>
    </source>
</evidence>
<accession>A0A9W6KLT1</accession>
<reference evidence="2" key="2">
    <citation type="submission" date="2023-01" db="EMBL/GenBank/DDBJ databases">
        <authorList>
            <person name="Sun Q."/>
            <person name="Evtushenko L."/>
        </authorList>
    </citation>
    <scope>NUCLEOTIDE SEQUENCE</scope>
    <source>
        <strain evidence="2">VKM Ac-1321</strain>
    </source>
</reference>
<evidence type="ECO:0000313" key="3">
    <source>
        <dbReference type="Proteomes" id="UP001143480"/>
    </source>
</evidence>
<proteinExistence type="predicted"/>
<dbReference type="Proteomes" id="UP001143480">
    <property type="component" value="Unassembled WGS sequence"/>
</dbReference>
<dbReference type="AlphaFoldDB" id="A0A9W6KLT1"/>
<reference evidence="2" key="1">
    <citation type="journal article" date="2014" name="Int. J. Syst. Evol. Microbiol.">
        <title>Complete genome sequence of Corynebacterium casei LMG S-19264T (=DSM 44701T), isolated from a smear-ripened cheese.</title>
        <authorList>
            <consortium name="US DOE Joint Genome Institute (JGI-PGF)"/>
            <person name="Walter F."/>
            <person name="Albersmeier A."/>
            <person name="Kalinowski J."/>
            <person name="Ruckert C."/>
        </authorList>
    </citation>
    <scope>NUCLEOTIDE SEQUENCE</scope>
    <source>
        <strain evidence="2">VKM Ac-1321</strain>
    </source>
</reference>
<name>A0A9W6KLT1_9ACTN</name>
<dbReference type="Pfam" id="PF12773">
    <property type="entry name" value="DZR"/>
    <property type="match status" value="1"/>
</dbReference>
<protein>
    <recommendedName>
        <fullName evidence="1">DZANK-type domain-containing protein</fullName>
    </recommendedName>
</protein>
<sequence>MAGMVPFTNNYSDHSTREGYQFEFNCMRCGNGYSSSFQHSVTGFGGKLLKMGGDLLGGEVGSKASQLGWDAEWMRDGLRGSTRDKALAKAAEEMQVYFTQCHRCGQWVCQQVCWNHERGLCTSCAPRLDQEIAGMQASAQVNQLHERINQVDWTRDVNYRDQAVGRCPSCMNETGGGKFCQHCGTPLAAAPQQQKRFCGNCGTPTQPGAMFCAECGTSTA</sequence>
<keyword evidence="3" id="KW-1185">Reference proteome</keyword>
<dbReference type="InterPro" id="IPR025874">
    <property type="entry name" value="DZR"/>
</dbReference>
<dbReference type="EMBL" id="BSFP01000045">
    <property type="protein sequence ID" value="GLL04457.1"/>
    <property type="molecule type" value="Genomic_DNA"/>
</dbReference>
<organism evidence="2 3">
    <name type="scientific">Dactylosporangium matsuzakiense</name>
    <dbReference type="NCBI Taxonomy" id="53360"/>
    <lineage>
        <taxon>Bacteria</taxon>
        <taxon>Bacillati</taxon>
        <taxon>Actinomycetota</taxon>
        <taxon>Actinomycetes</taxon>
        <taxon>Micromonosporales</taxon>
        <taxon>Micromonosporaceae</taxon>
        <taxon>Dactylosporangium</taxon>
    </lineage>
</organism>
<gene>
    <name evidence="2" type="ORF">GCM10017581_062040</name>
</gene>
<dbReference type="RefSeq" id="WP_223093619.1">
    <property type="nucleotide sequence ID" value="NZ_BAAAXA010000001.1"/>
</dbReference>
<comment type="caution">
    <text evidence="2">The sequence shown here is derived from an EMBL/GenBank/DDBJ whole genome shotgun (WGS) entry which is preliminary data.</text>
</comment>
<evidence type="ECO:0000259" key="1">
    <source>
        <dbReference type="Pfam" id="PF12773"/>
    </source>
</evidence>
<feature type="domain" description="DZANK-type" evidence="1">
    <location>
        <begin position="167"/>
        <end position="216"/>
    </location>
</feature>